<dbReference type="InterPro" id="IPR013783">
    <property type="entry name" value="Ig-like_fold"/>
</dbReference>
<dbReference type="SUPFAM" id="SSF54001">
    <property type="entry name" value="Cysteine proteinases"/>
    <property type="match status" value="1"/>
</dbReference>
<dbReference type="InterPro" id="IPR038765">
    <property type="entry name" value="Papain-like_cys_pep_sf"/>
</dbReference>
<dbReference type="Pfam" id="PF18962">
    <property type="entry name" value="Por_Secre_tail"/>
    <property type="match status" value="1"/>
</dbReference>
<accession>A0A1M4SZY7</accession>
<dbReference type="InterPro" id="IPR026444">
    <property type="entry name" value="Secre_tail"/>
</dbReference>
<evidence type="ECO:0000256" key="3">
    <source>
        <dbReference type="ARBA" id="ARBA00022729"/>
    </source>
</evidence>
<keyword evidence="4" id="KW-0378">Hydrolase</keyword>
<keyword evidence="3" id="KW-0732">Signal</keyword>
<evidence type="ECO:0000313" key="9">
    <source>
        <dbReference type="EMBL" id="SHE37765.1"/>
    </source>
</evidence>
<dbReference type="OrthoDB" id="2235251at2"/>
<evidence type="ECO:0000256" key="4">
    <source>
        <dbReference type="ARBA" id="ARBA00022801"/>
    </source>
</evidence>
<dbReference type="GO" id="GO:0006508">
    <property type="term" value="P:proteolysis"/>
    <property type="evidence" value="ECO:0007669"/>
    <property type="project" value="UniProtKB-KW"/>
</dbReference>
<feature type="active site" description="Nucleophile" evidence="6">
    <location>
        <position position="204"/>
    </location>
</feature>
<evidence type="ECO:0000256" key="2">
    <source>
        <dbReference type="ARBA" id="ARBA00022670"/>
    </source>
</evidence>
<evidence type="ECO:0000313" key="10">
    <source>
        <dbReference type="Proteomes" id="UP000184509"/>
    </source>
</evidence>
<evidence type="ECO:0000259" key="7">
    <source>
        <dbReference type="Pfam" id="PF13734"/>
    </source>
</evidence>
<dbReference type="Proteomes" id="UP000184509">
    <property type="component" value="Unassembled WGS sequence"/>
</dbReference>
<dbReference type="EMBL" id="FQTV01000001">
    <property type="protein sequence ID" value="SHE37765.1"/>
    <property type="molecule type" value="Genomic_DNA"/>
</dbReference>
<name>A0A1M4SZY7_9BACE</name>
<dbReference type="Gene3D" id="2.60.40.10">
    <property type="entry name" value="Immunoglobulins"/>
    <property type="match status" value="1"/>
</dbReference>
<reference evidence="10" key="1">
    <citation type="submission" date="2016-11" db="EMBL/GenBank/DDBJ databases">
        <authorList>
            <person name="Varghese N."/>
            <person name="Submissions S."/>
        </authorList>
    </citation>
    <scope>NUCLEOTIDE SEQUENCE [LARGE SCALE GENOMIC DNA]</scope>
    <source>
        <strain evidence="10">DSM 26991</strain>
    </source>
</reference>
<gene>
    <name evidence="9" type="ORF">SAMN05444405_101243</name>
</gene>
<dbReference type="Pfam" id="PF01640">
    <property type="entry name" value="Peptidase_C10"/>
    <property type="match status" value="1"/>
</dbReference>
<dbReference type="InterPro" id="IPR000200">
    <property type="entry name" value="Peptidase_C10"/>
</dbReference>
<evidence type="ECO:0000256" key="6">
    <source>
        <dbReference type="PIRSR" id="PIRSR600200-1"/>
    </source>
</evidence>
<feature type="active site" description="Proton acceptor" evidence="6">
    <location>
        <position position="345"/>
    </location>
</feature>
<evidence type="ECO:0000256" key="5">
    <source>
        <dbReference type="ARBA" id="ARBA00022807"/>
    </source>
</evidence>
<protein>
    <submittedName>
        <fullName evidence="9">Por secretion system C-terminal sorting domain-containing protein</fullName>
    </submittedName>
</protein>
<dbReference type="PRINTS" id="PR00797">
    <property type="entry name" value="STREPTOPAIN"/>
</dbReference>
<organism evidence="9 10">
    <name type="scientific">Bacteroides luti</name>
    <dbReference type="NCBI Taxonomy" id="1297750"/>
    <lineage>
        <taxon>Bacteria</taxon>
        <taxon>Pseudomonadati</taxon>
        <taxon>Bacteroidota</taxon>
        <taxon>Bacteroidia</taxon>
        <taxon>Bacteroidales</taxon>
        <taxon>Bacteroidaceae</taxon>
        <taxon>Bacteroides</taxon>
    </lineage>
</organism>
<dbReference type="AlphaFoldDB" id="A0A1M4SZY7"/>
<sequence length="863" mass="94975">MTKLYVNVFLLKKLILIFIFSCSILPGFAKSRTSNEALIIASNFSQKSQVLTKTIGLPNSTLTLAYTCKDSIVTRSSTEKAYYYVFNIGDNNGFIIVSGDDRAKDILGYSHNGKFNSDSLPTNFSAWLNFYQKEIKALLNQPEELSCTSNVLLSTTDNTTANKTIYATSVTPLLGGIKWDQGTPYNELCPTISTKSTERTVTGCVATAMAQVMRYHQWPVTGKGSNTYTPDGYFQALTVDFSKTTYDWKNMTETYSSLSTATKKNAVATLMYHCGVAVNMDYGFSSSASPTNMAKALIKYFNYDPNIQTYHRDYYNRSEWMNMLKTELNAKRPVLYAGNSTDIGHQFVCDGYDSNDLFHFNWGWSGESDGYFELSALNPSVLGIGGGTSGGFNSDQLFVIGVQKPNEASIAAPYQLHLYSPLKISANSISRTNTFSINADIYNMGITNFSGSIGLALFNENGFVKLIKSYSVSSLDTYSGWSNLAYSSSIPTDVINGNYKLYSVFLPSGKTEWQIMRGKVGTANYLNVAVTSSNITFSVPNVLPNLTLNTLSTIGNLYQNSTGRFNVNLTNTGGEYNSNLVILLKSAVNDSISQVVCMDPVNIGTGETKSLDFMGNVTLTAGKYYLYVMYDPQNDRSNADTFNNIGSSLIVEILNTSIETPALTLTSKISFPDPSQVNGNDAILTARIKNNGGYFEDYVVAFVYPVNSYIALSFFGFQKIILDKDEEKTITLSGNIGLEPGSYLTALAYSTTLGNSYSFMDPNDYSKIVFTITDNATKATDIEKTEEAKPHLYPIPATDILYLKSDDVVKAINITDLSGKLVLKINPLRNGEIPIPINTLKAGAYILQSITETEEKVCKFIKK</sequence>
<comment type="similarity">
    <text evidence="1">Belongs to the peptidase C10 family.</text>
</comment>
<dbReference type="Gene3D" id="3.90.70.50">
    <property type="entry name" value="Peptidase C10, streptopain"/>
    <property type="match status" value="1"/>
</dbReference>
<dbReference type="GO" id="GO:0008234">
    <property type="term" value="F:cysteine-type peptidase activity"/>
    <property type="evidence" value="ECO:0007669"/>
    <property type="project" value="UniProtKB-KW"/>
</dbReference>
<evidence type="ECO:0000256" key="1">
    <source>
        <dbReference type="ARBA" id="ARBA00009693"/>
    </source>
</evidence>
<dbReference type="Pfam" id="PF13734">
    <property type="entry name" value="Inhibitor_I69"/>
    <property type="match status" value="1"/>
</dbReference>
<evidence type="ECO:0000259" key="8">
    <source>
        <dbReference type="Pfam" id="PF18962"/>
    </source>
</evidence>
<keyword evidence="10" id="KW-1185">Reference proteome</keyword>
<dbReference type="STRING" id="1297750.SAMN05444405_101243"/>
<feature type="domain" description="Secretion system C-terminal sorting" evidence="8">
    <location>
        <begin position="792"/>
        <end position="861"/>
    </location>
</feature>
<dbReference type="InterPro" id="IPR044934">
    <property type="entry name" value="Streptopain_sf"/>
</dbReference>
<dbReference type="NCBIfam" id="TIGR04183">
    <property type="entry name" value="Por_Secre_tail"/>
    <property type="match status" value="1"/>
</dbReference>
<keyword evidence="5" id="KW-0788">Thiol protease</keyword>
<proteinExistence type="inferred from homology"/>
<dbReference type="InterPro" id="IPR025896">
    <property type="entry name" value="Spi_Prtas-inh"/>
</dbReference>
<feature type="domain" description="Spi protease inhibitor" evidence="7">
    <location>
        <begin position="33"/>
        <end position="135"/>
    </location>
</feature>
<keyword evidence="2" id="KW-0645">Protease</keyword>